<reference evidence="2" key="2">
    <citation type="journal article" date="2015" name="Data Brief">
        <title>Shoot transcriptome of the giant reed, Arundo donax.</title>
        <authorList>
            <person name="Barrero R.A."/>
            <person name="Guerrero F.D."/>
            <person name="Moolhuijzen P."/>
            <person name="Goolsby J.A."/>
            <person name="Tidwell J."/>
            <person name="Bellgard S.E."/>
            <person name="Bellgard M.I."/>
        </authorList>
    </citation>
    <scope>NUCLEOTIDE SEQUENCE</scope>
    <source>
        <tissue evidence="2">Shoot tissue taken approximately 20 cm above the soil surface</tissue>
    </source>
</reference>
<evidence type="ECO:0000256" key="1">
    <source>
        <dbReference type="SAM" id="MobiDB-lite"/>
    </source>
</evidence>
<reference evidence="2" key="1">
    <citation type="submission" date="2014-09" db="EMBL/GenBank/DDBJ databases">
        <authorList>
            <person name="Magalhaes I.L.F."/>
            <person name="Oliveira U."/>
            <person name="Santos F.R."/>
            <person name="Vidigal T.H.D.A."/>
            <person name="Brescovit A.D."/>
            <person name="Santos A.J."/>
        </authorList>
    </citation>
    <scope>NUCLEOTIDE SEQUENCE</scope>
    <source>
        <tissue evidence="2">Shoot tissue taken approximately 20 cm above the soil surface</tissue>
    </source>
</reference>
<proteinExistence type="predicted"/>
<feature type="region of interest" description="Disordered" evidence="1">
    <location>
        <begin position="44"/>
        <end position="73"/>
    </location>
</feature>
<sequence length="125" mass="13438">MDLGGERTVRRCRKRREQTNPPAMVMSSDEANLALYISSSDTVTAKSSSDSSIDRPVLAISPGPDRGSGETTGRTAAAVGFYAASSSPLQSREMDVRGLRRVEPPDRGWGWGPLELLAELDEGVD</sequence>
<dbReference type="AlphaFoldDB" id="A0A0A9DMY4"/>
<feature type="region of interest" description="Disordered" evidence="1">
    <location>
        <begin position="1"/>
        <end position="27"/>
    </location>
</feature>
<accession>A0A0A9DMY4</accession>
<protein>
    <submittedName>
        <fullName evidence="2">Uncharacterized protein</fullName>
    </submittedName>
</protein>
<organism evidence="2">
    <name type="scientific">Arundo donax</name>
    <name type="common">Giant reed</name>
    <name type="synonym">Donax arundinaceus</name>
    <dbReference type="NCBI Taxonomy" id="35708"/>
    <lineage>
        <taxon>Eukaryota</taxon>
        <taxon>Viridiplantae</taxon>
        <taxon>Streptophyta</taxon>
        <taxon>Embryophyta</taxon>
        <taxon>Tracheophyta</taxon>
        <taxon>Spermatophyta</taxon>
        <taxon>Magnoliopsida</taxon>
        <taxon>Liliopsida</taxon>
        <taxon>Poales</taxon>
        <taxon>Poaceae</taxon>
        <taxon>PACMAD clade</taxon>
        <taxon>Arundinoideae</taxon>
        <taxon>Arundineae</taxon>
        <taxon>Arundo</taxon>
    </lineage>
</organism>
<evidence type="ECO:0000313" key="2">
    <source>
        <dbReference type="EMBL" id="JAD89136.1"/>
    </source>
</evidence>
<dbReference type="EMBL" id="GBRH01208759">
    <property type="protein sequence ID" value="JAD89136.1"/>
    <property type="molecule type" value="Transcribed_RNA"/>
</dbReference>
<name>A0A0A9DMY4_ARUDO</name>